<keyword evidence="2" id="KW-0808">Transferase</keyword>
<keyword evidence="3" id="KW-0949">S-adenosyl-L-methionine</keyword>
<name>A0A1G1XME2_9BACT</name>
<feature type="transmembrane region" description="Helical" evidence="4">
    <location>
        <begin position="105"/>
        <end position="124"/>
    </location>
</feature>
<protein>
    <recommendedName>
        <fullName evidence="7">Methyltransferase domain-containing protein</fullName>
    </recommendedName>
</protein>
<proteinExistence type="predicted"/>
<dbReference type="PANTHER" id="PTHR13610">
    <property type="entry name" value="METHYLTRANSFERASE DOMAIN-CONTAINING PROTEIN"/>
    <property type="match status" value="1"/>
</dbReference>
<evidence type="ECO:0000313" key="5">
    <source>
        <dbReference type="EMBL" id="OGY41253.1"/>
    </source>
</evidence>
<keyword evidence="4" id="KW-0812">Transmembrane</keyword>
<keyword evidence="4" id="KW-1133">Transmembrane helix</keyword>
<sequence length="207" mass="24385">MTYIFGFLLILYLLAGLLAYFKLYSLALYLAFSIIILSLFFLVLWLFQAYRVFYFGNPPYVRSNKKIIARILAEIKIAPGSSVYELGCGDARFLRILAQQEKVKAIGYEYFLIPYLLAVIFNFFSRHKIKIFYQDFFKANLSAADYIFCFLMPKAMERLESKLQQELKPGALVISNTFAFKNWQPEKTIKLDDSWRLLNKIIYIYRK</sequence>
<dbReference type="EMBL" id="MHIA01000032">
    <property type="protein sequence ID" value="OGY41253.1"/>
    <property type="molecule type" value="Genomic_DNA"/>
</dbReference>
<evidence type="ECO:0000256" key="2">
    <source>
        <dbReference type="ARBA" id="ARBA00022679"/>
    </source>
</evidence>
<dbReference type="InterPro" id="IPR029063">
    <property type="entry name" value="SAM-dependent_MTases_sf"/>
</dbReference>
<dbReference type="GO" id="GO:0016279">
    <property type="term" value="F:protein-lysine N-methyltransferase activity"/>
    <property type="evidence" value="ECO:0007669"/>
    <property type="project" value="InterPro"/>
</dbReference>
<keyword evidence="1" id="KW-0489">Methyltransferase</keyword>
<dbReference type="SUPFAM" id="SSF53335">
    <property type="entry name" value="S-adenosyl-L-methionine-dependent methyltransferases"/>
    <property type="match status" value="1"/>
</dbReference>
<accession>A0A1G1XME2</accession>
<dbReference type="Gene3D" id="3.40.50.150">
    <property type="entry name" value="Vaccinia Virus protein VP39"/>
    <property type="match status" value="1"/>
</dbReference>
<dbReference type="InterPro" id="IPR026170">
    <property type="entry name" value="FAM173A/B"/>
</dbReference>
<dbReference type="PANTHER" id="PTHR13610:SF11">
    <property type="entry name" value="METHYLTRANSFERASE DOMAIN-CONTAINING PROTEIN"/>
    <property type="match status" value="1"/>
</dbReference>
<feature type="transmembrane region" description="Helical" evidence="4">
    <location>
        <begin position="29"/>
        <end position="47"/>
    </location>
</feature>
<dbReference type="Proteomes" id="UP000176260">
    <property type="component" value="Unassembled WGS sequence"/>
</dbReference>
<keyword evidence="4" id="KW-0472">Membrane</keyword>
<dbReference type="GO" id="GO:0032259">
    <property type="term" value="P:methylation"/>
    <property type="evidence" value="ECO:0007669"/>
    <property type="project" value="UniProtKB-KW"/>
</dbReference>
<dbReference type="AlphaFoldDB" id="A0A1G1XME2"/>
<evidence type="ECO:0000256" key="3">
    <source>
        <dbReference type="ARBA" id="ARBA00022691"/>
    </source>
</evidence>
<comment type="caution">
    <text evidence="5">The sequence shown here is derived from an EMBL/GenBank/DDBJ whole genome shotgun (WGS) entry which is preliminary data.</text>
</comment>
<evidence type="ECO:0000256" key="1">
    <source>
        <dbReference type="ARBA" id="ARBA00022603"/>
    </source>
</evidence>
<evidence type="ECO:0008006" key="7">
    <source>
        <dbReference type="Google" id="ProtNLM"/>
    </source>
</evidence>
<evidence type="ECO:0000313" key="6">
    <source>
        <dbReference type="Proteomes" id="UP000176260"/>
    </source>
</evidence>
<reference evidence="5 6" key="1">
    <citation type="journal article" date="2016" name="Nat. Commun.">
        <title>Thousands of microbial genomes shed light on interconnected biogeochemical processes in an aquifer system.</title>
        <authorList>
            <person name="Anantharaman K."/>
            <person name="Brown C.T."/>
            <person name="Hug L.A."/>
            <person name="Sharon I."/>
            <person name="Castelle C.J."/>
            <person name="Probst A.J."/>
            <person name="Thomas B.C."/>
            <person name="Singh A."/>
            <person name="Wilkins M.J."/>
            <person name="Karaoz U."/>
            <person name="Brodie E.L."/>
            <person name="Williams K.H."/>
            <person name="Hubbard S.S."/>
            <person name="Banfield J.F."/>
        </authorList>
    </citation>
    <scope>NUCLEOTIDE SEQUENCE [LARGE SCALE GENOMIC DNA]</scope>
</reference>
<gene>
    <name evidence="5" type="ORF">A2Y67_02225</name>
</gene>
<organism evidence="5 6">
    <name type="scientific">Candidatus Buchananbacteria bacterium RBG_13_39_9</name>
    <dbReference type="NCBI Taxonomy" id="1797531"/>
    <lineage>
        <taxon>Bacteria</taxon>
        <taxon>Candidatus Buchananiibacteriota</taxon>
    </lineage>
</organism>
<evidence type="ECO:0000256" key="4">
    <source>
        <dbReference type="SAM" id="Phobius"/>
    </source>
</evidence>